<protein>
    <submittedName>
        <fullName evidence="1">Uncharacterized protein</fullName>
    </submittedName>
</protein>
<comment type="caution">
    <text evidence="1">The sequence shown here is derived from an EMBL/GenBank/DDBJ whole genome shotgun (WGS) entry which is preliminary data.</text>
</comment>
<dbReference type="EMBL" id="MU971387">
    <property type="protein sequence ID" value="KAK9236468.1"/>
    <property type="molecule type" value="Genomic_DNA"/>
</dbReference>
<gene>
    <name evidence="1" type="ORF">V1525DRAFT_325588</name>
</gene>
<proteinExistence type="predicted"/>
<name>A0ACC3SXW1_LIPKO</name>
<evidence type="ECO:0000313" key="2">
    <source>
        <dbReference type="Proteomes" id="UP001433508"/>
    </source>
</evidence>
<dbReference type="Proteomes" id="UP001433508">
    <property type="component" value="Unassembled WGS sequence"/>
</dbReference>
<accession>A0ACC3SXW1</accession>
<organism evidence="1 2">
    <name type="scientific">Lipomyces kononenkoae</name>
    <name type="common">Yeast</name>
    <dbReference type="NCBI Taxonomy" id="34357"/>
    <lineage>
        <taxon>Eukaryota</taxon>
        <taxon>Fungi</taxon>
        <taxon>Dikarya</taxon>
        <taxon>Ascomycota</taxon>
        <taxon>Saccharomycotina</taxon>
        <taxon>Lipomycetes</taxon>
        <taxon>Lipomycetales</taxon>
        <taxon>Lipomycetaceae</taxon>
        <taxon>Lipomyces</taxon>
    </lineage>
</organism>
<sequence>TASTSLPGTAASALTLVTNPPVTSSSTEFCAPSPTASGFPTIDACVNVPDVTFKLTASFTGQTPVCTSILAIPTFTFGTETTVIAATSTLFSSLMTGTVGTDGTATPVVPATSICFAATSPTCPAGYTTAGAPGGASFTGTLVDATATGTEVLAFATAPAASCCPNQAILPTGNFGPTAADTICATPLAGGFPTCSQLSVGSATFSLGATYTADAITCTSTTSVFTSTLTGAAGTTIYSTNVVTSTATDGNSASVTPSFCLTASPTPLGSCPAGYTTSGLIGVASFTSSTLAVTATGTGTTTTAASDTCTLSATAYS</sequence>
<reference evidence="2" key="1">
    <citation type="journal article" date="2024" name="Front. Bioeng. Biotechnol.">
        <title>Genome-scale model development and genomic sequencing of the oleaginous clade Lipomyces.</title>
        <authorList>
            <person name="Czajka J.J."/>
            <person name="Han Y."/>
            <person name="Kim J."/>
            <person name="Mondo S.J."/>
            <person name="Hofstad B.A."/>
            <person name="Robles A."/>
            <person name="Haridas S."/>
            <person name="Riley R."/>
            <person name="LaButti K."/>
            <person name="Pangilinan J."/>
            <person name="Andreopoulos W."/>
            <person name="Lipzen A."/>
            <person name="Yan J."/>
            <person name="Wang M."/>
            <person name="Ng V."/>
            <person name="Grigoriev I.V."/>
            <person name="Spatafora J.W."/>
            <person name="Magnuson J.K."/>
            <person name="Baker S.E."/>
            <person name="Pomraning K.R."/>
        </authorList>
    </citation>
    <scope>NUCLEOTIDE SEQUENCE [LARGE SCALE GENOMIC DNA]</scope>
    <source>
        <strain evidence="2">CBS 7786</strain>
    </source>
</reference>
<feature type="non-terminal residue" evidence="1">
    <location>
        <position position="1"/>
    </location>
</feature>
<keyword evidence="2" id="KW-1185">Reference proteome</keyword>
<evidence type="ECO:0000313" key="1">
    <source>
        <dbReference type="EMBL" id="KAK9236468.1"/>
    </source>
</evidence>
<feature type="non-terminal residue" evidence="1">
    <location>
        <position position="317"/>
    </location>
</feature>